<evidence type="ECO:0000313" key="14">
    <source>
        <dbReference type="Proteomes" id="UP000275012"/>
    </source>
</evidence>
<dbReference type="GO" id="GO:0106312">
    <property type="term" value="F:methylenetetrahydrofolate reductase (NADH) activity"/>
    <property type="evidence" value="ECO:0007669"/>
    <property type="project" value="UniProtKB-EC"/>
</dbReference>
<dbReference type="GO" id="GO:0005829">
    <property type="term" value="C:cytosol"/>
    <property type="evidence" value="ECO:0007669"/>
    <property type="project" value="InterPro"/>
</dbReference>
<evidence type="ECO:0000256" key="4">
    <source>
        <dbReference type="ARBA" id="ARBA00022605"/>
    </source>
</evidence>
<dbReference type="InterPro" id="IPR004620">
    <property type="entry name" value="MTHF_reductase_bac"/>
</dbReference>
<dbReference type="InterPro" id="IPR003171">
    <property type="entry name" value="Mehydrof_redctse-like"/>
</dbReference>
<evidence type="ECO:0000256" key="3">
    <source>
        <dbReference type="ARBA" id="ARBA00006743"/>
    </source>
</evidence>
<evidence type="ECO:0000256" key="9">
    <source>
        <dbReference type="ARBA" id="ARBA00023167"/>
    </source>
</evidence>
<evidence type="ECO:0000256" key="11">
    <source>
        <dbReference type="ARBA" id="ARBA00048628"/>
    </source>
</evidence>
<evidence type="ECO:0000256" key="12">
    <source>
        <dbReference type="RuleBase" id="RU003862"/>
    </source>
</evidence>
<gene>
    <name evidence="13" type="primary">metF</name>
    <name evidence="13" type="ORF">EBB59_08870</name>
</gene>
<comment type="catalytic activity">
    <reaction evidence="11">
        <text>(6S)-5-methyl-5,6,7,8-tetrahydrofolate + NAD(+) = (6R)-5,10-methylene-5,6,7,8-tetrahydrofolate + NADH + H(+)</text>
        <dbReference type="Rhea" id="RHEA:19821"/>
        <dbReference type="ChEBI" id="CHEBI:15378"/>
        <dbReference type="ChEBI" id="CHEBI:15636"/>
        <dbReference type="ChEBI" id="CHEBI:18608"/>
        <dbReference type="ChEBI" id="CHEBI:57540"/>
        <dbReference type="ChEBI" id="CHEBI:57945"/>
        <dbReference type="EC" id="1.5.1.54"/>
    </reaction>
    <physiologicalReaction direction="right-to-left" evidence="11">
        <dbReference type="Rhea" id="RHEA:19823"/>
    </physiologicalReaction>
</comment>
<dbReference type="AlphaFoldDB" id="A0A3M2HT96"/>
<evidence type="ECO:0000256" key="5">
    <source>
        <dbReference type="ARBA" id="ARBA00022630"/>
    </source>
</evidence>
<dbReference type="Gene3D" id="3.20.20.220">
    <property type="match status" value="1"/>
</dbReference>
<dbReference type="CDD" id="cd00537">
    <property type="entry name" value="MTHFR"/>
    <property type="match status" value="1"/>
</dbReference>
<evidence type="ECO:0000256" key="2">
    <source>
        <dbReference type="ARBA" id="ARBA00004777"/>
    </source>
</evidence>
<dbReference type="Proteomes" id="UP000275012">
    <property type="component" value="Unassembled WGS sequence"/>
</dbReference>
<protein>
    <recommendedName>
        <fullName evidence="12">Methylenetetrahydrofolate reductase</fullName>
        <ecNumber evidence="12">1.5.1.54</ecNumber>
    </recommendedName>
</protein>
<evidence type="ECO:0000256" key="10">
    <source>
        <dbReference type="ARBA" id="ARBA00034478"/>
    </source>
</evidence>
<comment type="similarity">
    <text evidence="3 12">Belongs to the methylenetetrahydrofolate reductase family.</text>
</comment>
<comment type="caution">
    <text evidence="13">The sequence shown here is derived from an EMBL/GenBank/DDBJ whole genome shotgun (WGS) entry which is preliminary data.</text>
</comment>
<keyword evidence="14" id="KW-1185">Reference proteome</keyword>
<dbReference type="Pfam" id="PF02219">
    <property type="entry name" value="MTHFR"/>
    <property type="match status" value="1"/>
</dbReference>
<evidence type="ECO:0000313" key="13">
    <source>
        <dbReference type="EMBL" id="RMH91043.1"/>
    </source>
</evidence>
<dbReference type="NCBIfam" id="TIGR00676">
    <property type="entry name" value="fadh2"/>
    <property type="match status" value="1"/>
</dbReference>
<dbReference type="GO" id="GO:0009086">
    <property type="term" value="P:methionine biosynthetic process"/>
    <property type="evidence" value="ECO:0007669"/>
    <property type="project" value="UniProtKB-KW"/>
</dbReference>
<keyword evidence="9" id="KW-0486">Methionine biosynthesis</keyword>
<comment type="cofactor">
    <cofactor evidence="1 12">
        <name>FAD</name>
        <dbReference type="ChEBI" id="CHEBI:57692"/>
    </cofactor>
</comment>
<evidence type="ECO:0000256" key="7">
    <source>
        <dbReference type="ARBA" id="ARBA00023002"/>
    </source>
</evidence>
<dbReference type="UniPathway" id="UPA00193"/>
<reference evidence="13 14" key="1">
    <citation type="submission" date="2018-10" db="EMBL/GenBank/DDBJ databases">
        <title>Proposal of Lysobacter pythonis sp. nov. isolated from royal pythons (Python regius).</title>
        <authorList>
            <person name="Hans-Juergen B."/>
            <person name="Huptas C."/>
            <person name="Sandra B."/>
            <person name="Igor L."/>
            <person name="Joachim S."/>
            <person name="Siegfried S."/>
            <person name="Mareike W."/>
            <person name="Peter K."/>
        </authorList>
    </citation>
    <scope>NUCLEOTIDE SEQUENCE [LARGE SCALE GENOMIC DNA]</scope>
    <source>
        <strain evidence="13 14">4284/11</strain>
    </source>
</reference>
<accession>A0A3M2HT96</accession>
<keyword evidence="5 12" id="KW-0285">Flavoprotein</keyword>
<dbReference type="SUPFAM" id="SSF51730">
    <property type="entry name" value="FAD-linked oxidoreductase"/>
    <property type="match status" value="1"/>
</dbReference>
<sequence length="276" mass="30727">MLPISFEVYPPKTDDQRAQLDRAMSKLKTFAPHFVSCTFGAGGSTQSHTSETVQRLRASHGLEGVPHLTCVGASREDIRALLRLYRALGVRRIVALRGDLPSGTLDRGDLRYASELVRFIHDEHGGHFHIEVAAYPETHPQARDALADLDHFKRKVDAGADSAITQYFYNADAYFRFVEDARARGVEAPIVPGIMPISNFSQLRRFSESCGAEIPRWIEQRMRAFGDDTGAVREFAADLVAAMCRRLIEGGAPGLHFYTLNLARPTMNVLSRIRTA</sequence>
<keyword evidence="7 12" id="KW-0560">Oxidoreductase</keyword>
<dbReference type="EMBL" id="RFLY01000011">
    <property type="protein sequence ID" value="RMH91043.1"/>
    <property type="molecule type" value="Genomic_DNA"/>
</dbReference>
<keyword evidence="6 12" id="KW-0274">FAD</keyword>
<dbReference type="EC" id="1.5.1.54" evidence="12"/>
<dbReference type="PANTHER" id="PTHR45754:SF3">
    <property type="entry name" value="METHYLENETETRAHYDROFOLATE REDUCTASE (NADPH)"/>
    <property type="match status" value="1"/>
</dbReference>
<keyword evidence="4" id="KW-0028">Amino-acid biosynthesis</keyword>
<dbReference type="RefSeq" id="WP_122101797.1">
    <property type="nucleotide sequence ID" value="NZ_RFLY01000011.1"/>
</dbReference>
<dbReference type="PANTHER" id="PTHR45754">
    <property type="entry name" value="METHYLENETETRAHYDROFOLATE REDUCTASE"/>
    <property type="match status" value="1"/>
</dbReference>
<evidence type="ECO:0000256" key="8">
    <source>
        <dbReference type="ARBA" id="ARBA00023027"/>
    </source>
</evidence>
<evidence type="ECO:0000256" key="6">
    <source>
        <dbReference type="ARBA" id="ARBA00022827"/>
    </source>
</evidence>
<evidence type="ECO:0000256" key="1">
    <source>
        <dbReference type="ARBA" id="ARBA00001974"/>
    </source>
</evidence>
<name>A0A3M2HT96_9GAMM</name>
<comment type="pathway">
    <text evidence="2 12">One-carbon metabolism; tetrahydrofolate interconversion.</text>
</comment>
<proteinExistence type="inferred from homology"/>
<comment type="pathway">
    <text evidence="10">Amino-acid biosynthesis; L-methionine biosynthesis via de novo pathway.</text>
</comment>
<dbReference type="InterPro" id="IPR029041">
    <property type="entry name" value="FAD-linked_oxidoreductase-like"/>
</dbReference>
<keyword evidence="8" id="KW-0520">NAD</keyword>
<dbReference type="OrthoDB" id="9812555at2"/>
<dbReference type="GO" id="GO:0071949">
    <property type="term" value="F:FAD binding"/>
    <property type="evidence" value="ECO:0007669"/>
    <property type="project" value="TreeGrafter"/>
</dbReference>
<dbReference type="GO" id="GO:0035999">
    <property type="term" value="P:tetrahydrofolate interconversion"/>
    <property type="evidence" value="ECO:0007669"/>
    <property type="project" value="UniProtKB-UniPathway"/>
</dbReference>
<organism evidence="13 14">
    <name type="scientific">Solilutibacter pythonis</name>
    <dbReference type="NCBI Taxonomy" id="2483112"/>
    <lineage>
        <taxon>Bacteria</taxon>
        <taxon>Pseudomonadati</taxon>
        <taxon>Pseudomonadota</taxon>
        <taxon>Gammaproteobacteria</taxon>
        <taxon>Lysobacterales</taxon>
        <taxon>Lysobacteraceae</taxon>
        <taxon>Solilutibacter</taxon>
    </lineage>
</organism>